<gene>
    <name evidence="2" type="ordered locus">CENSYa_1792</name>
</gene>
<feature type="compositionally biased region" description="Basic and acidic residues" evidence="1">
    <location>
        <begin position="1"/>
        <end position="11"/>
    </location>
</feature>
<dbReference type="Proteomes" id="UP000000758">
    <property type="component" value="Chromosome"/>
</dbReference>
<protein>
    <submittedName>
        <fullName evidence="2">Uncharacterized protein</fullName>
    </submittedName>
</protein>
<dbReference type="HOGENOM" id="CLU_2820624_0_0_2"/>
<organism evidence="2 3">
    <name type="scientific">Cenarchaeum symbiosum (strain A)</name>
    <dbReference type="NCBI Taxonomy" id="414004"/>
    <lineage>
        <taxon>Archaea</taxon>
        <taxon>Nitrososphaerota</taxon>
        <taxon>Candidatus Cenarchaeales</taxon>
        <taxon>Candidatus Cenarchaeaceae</taxon>
        <taxon>Candidatus Cenarchaeum</taxon>
    </lineage>
</organism>
<dbReference type="EnsemblBacteria" id="ABK78402">
    <property type="protein sequence ID" value="ABK78402"/>
    <property type="gene ID" value="CENSYa_1792"/>
</dbReference>
<feature type="region of interest" description="Disordered" evidence="1">
    <location>
        <begin position="1"/>
        <end position="43"/>
    </location>
</feature>
<reference evidence="2 3" key="1">
    <citation type="journal article" date="2006" name="Proc. Natl. Acad. Sci. U.S.A.">
        <title>Genomic analysis of the uncultivated marine crenarchaeote Cenarchaeum symbiosum.</title>
        <authorList>
            <person name="Hallam S.J."/>
            <person name="Konstantinidis K.T."/>
            <person name="Putnam N."/>
            <person name="Schleper C."/>
            <person name="Watanabe Y."/>
            <person name="Sugahara J."/>
            <person name="Preston C."/>
            <person name="de la Torre J."/>
            <person name="Richardson P.M."/>
            <person name="DeLong E.F."/>
        </authorList>
    </citation>
    <scope>NUCLEOTIDE SEQUENCE [LARGE SCALE GENOMIC DNA]</scope>
    <source>
        <strain evidence="3">A</strain>
    </source>
</reference>
<dbReference type="EMBL" id="DP000238">
    <property type="protein sequence ID" value="ABK78402.1"/>
    <property type="molecule type" value="Genomic_DNA"/>
</dbReference>
<evidence type="ECO:0000313" key="3">
    <source>
        <dbReference type="Proteomes" id="UP000000758"/>
    </source>
</evidence>
<sequence>MIDMDATDRPGVKGCPIKPAPTPRTHASTRAVGLPPATQNRISGTNPALEALLHAPRPPPRTASYI</sequence>
<name>A0RYI5_CENSY</name>
<accession>A0RYI5</accession>
<keyword evidence="3" id="KW-1185">Reference proteome</keyword>
<evidence type="ECO:0000256" key="1">
    <source>
        <dbReference type="SAM" id="MobiDB-lite"/>
    </source>
</evidence>
<evidence type="ECO:0000313" key="2">
    <source>
        <dbReference type="EMBL" id="ABK78402.1"/>
    </source>
</evidence>
<dbReference type="KEGG" id="csy:CENSYa_1792"/>
<dbReference type="AlphaFoldDB" id="A0RYI5"/>
<dbReference type="STRING" id="414004.CENSYa_1792"/>
<proteinExistence type="predicted"/>